<dbReference type="EMBL" id="JABFUD020000017">
    <property type="protein sequence ID" value="KAI5066769.1"/>
    <property type="molecule type" value="Genomic_DNA"/>
</dbReference>
<dbReference type="Pfam" id="PF02458">
    <property type="entry name" value="Transferase"/>
    <property type="match status" value="1"/>
</dbReference>
<dbReference type="Proteomes" id="UP000886520">
    <property type="component" value="Chromosome 17"/>
</dbReference>
<evidence type="ECO:0000256" key="1">
    <source>
        <dbReference type="ARBA" id="ARBA00009861"/>
    </source>
</evidence>
<evidence type="ECO:0000313" key="3">
    <source>
        <dbReference type="Proteomes" id="UP000886520"/>
    </source>
</evidence>
<dbReference type="PANTHER" id="PTHR31642:SF231">
    <property type="entry name" value="BAHD FAMILY ACYLTRANSFERASE, CLADE V"/>
    <property type="match status" value="1"/>
</dbReference>
<protein>
    <submittedName>
        <fullName evidence="2">Uncharacterized protein</fullName>
    </submittedName>
</protein>
<proteinExistence type="inferred from homology"/>
<dbReference type="Gene3D" id="3.30.559.10">
    <property type="entry name" value="Chloramphenicol acetyltransferase-like domain"/>
    <property type="match status" value="2"/>
</dbReference>
<name>A0A9D4UF29_ADICA</name>
<dbReference type="AlphaFoldDB" id="A0A9D4UF29"/>
<dbReference type="GO" id="GO:0016747">
    <property type="term" value="F:acyltransferase activity, transferring groups other than amino-acyl groups"/>
    <property type="evidence" value="ECO:0007669"/>
    <property type="project" value="TreeGrafter"/>
</dbReference>
<comment type="caution">
    <text evidence="2">The sequence shown here is derived from an EMBL/GenBank/DDBJ whole genome shotgun (WGS) entry which is preliminary data.</text>
</comment>
<dbReference type="InterPro" id="IPR050317">
    <property type="entry name" value="Plant_Fungal_Acyltransferase"/>
</dbReference>
<keyword evidence="3" id="KW-1185">Reference proteome</keyword>
<sequence>MESAAPQHLPVTLGPVETILPSSPTDLSPLYLSQIDQCVAYIVDTVYFYPAPPGSGPADRSNVVPKLRQCLADILVPYHFMAGRLCLNSQGRLHIDCNREGVLFTAASSELTMAELGNVTHPNPAFRSLVLQAINALKMTDNPLLMMQVTTFKCGGFSIGFSMNHAVFDGQGAAEFVLNFSSLTRGAGMLVEPNPDRTMLKPREPPQVKFKHPEYLKLLDIPKGTAFTTSELADLDFAAIQLSQKHIYKMFPFSGDMLNRLKDAAMSEASLEKCSSFDAIAAHVWQARTKAIGMPASDPAKVLFAVDIRSRIEPPLPKGFVGNAILSGYASVPAAELQKGSLSYAVGKIQEATKTITDEYIRSSIDWGAEHGGVPNLPGGIFLSAWWKLPFHLVDFGWGKPSYAGPVVNAMVEFVLLLSNGTQEGLNIYIALEPSHMQEFEKLIYDF</sequence>
<organism evidence="2 3">
    <name type="scientific">Adiantum capillus-veneris</name>
    <name type="common">Maidenhair fern</name>
    <dbReference type="NCBI Taxonomy" id="13818"/>
    <lineage>
        <taxon>Eukaryota</taxon>
        <taxon>Viridiplantae</taxon>
        <taxon>Streptophyta</taxon>
        <taxon>Embryophyta</taxon>
        <taxon>Tracheophyta</taxon>
        <taxon>Polypodiopsida</taxon>
        <taxon>Polypodiidae</taxon>
        <taxon>Polypodiales</taxon>
        <taxon>Pteridineae</taxon>
        <taxon>Pteridaceae</taxon>
        <taxon>Vittarioideae</taxon>
        <taxon>Adiantum</taxon>
    </lineage>
</organism>
<comment type="similarity">
    <text evidence="1">Belongs to the plant acyltransferase family.</text>
</comment>
<gene>
    <name evidence="2" type="ORF">GOP47_0017297</name>
</gene>
<dbReference type="PANTHER" id="PTHR31642">
    <property type="entry name" value="TRICHOTHECENE 3-O-ACETYLTRANSFERASE"/>
    <property type="match status" value="1"/>
</dbReference>
<reference evidence="2" key="1">
    <citation type="submission" date="2021-01" db="EMBL/GenBank/DDBJ databases">
        <title>Adiantum capillus-veneris genome.</title>
        <authorList>
            <person name="Fang Y."/>
            <person name="Liao Q."/>
        </authorList>
    </citation>
    <scope>NUCLEOTIDE SEQUENCE</scope>
    <source>
        <strain evidence="2">H3</strain>
        <tissue evidence="2">Leaf</tissue>
    </source>
</reference>
<evidence type="ECO:0000313" key="2">
    <source>
        <dbReference type="EMBL" id="KAI5066769.1"/>
    </source>
</evidence>
<dbReference type="InterPro" id="IPR023213">
    <property type="entry name" value="CAT-like_dom_sf"/>
</dbReference>
<accession>A0A9D4UF29</accession>
<dbReference type="OrthoDB" id="671439at2759"/>